<dbReference type="EMBL" id="REGR01000011">
    <property type="protein sequence ID" value="RXZ43209.1"/>
    <property type="molecule type" value="Genomic_DNA"/>
</dbReference>
<dbReference type="RefSeq" id="WP_129213158.1">
    <property type="nucleotide sequence ID" value="NZ_REGR01000011.1"/>
</dbReference>
<name>A0ABY0FEA6_9NEIS</name>
<keyword evidence="3" id="KW-1185">Reference proteome</keyword>
<feature type="compositionally biased region" description="Pro residues" evidence="1">
    <location>
        <begin position="72"/>
        <end position="95"/>
    </location>
</feature>
<protein>
    <submittedName>
        <fullName evidence="2">Uncharacterized protein</fullName>
    </submittedName>
</protein>
<reference evidence="2 3" key="1">
    <citation type="submission" date="2018-10" db="EMBL/GenBank/DDBJ databases">
        <title>Draft genome of Fastidiocella sp. strain 375T, a bacterium isolated from a karstic cave dripping water.</title>
        <authorList>
            <person name="Coelho C."/>
            <person name="Verissimo A."/>
            <person name="Tiago I."/>
        </authorList>
    </citation>
    <scope>NUCLEOTIDE SEQUENCE [LARGE SCALE GENOMIC DNA]</scope>
    <source>
        <strain evidence="2 3">CAVE-375</strain>
    </source>
</reference>
<organism evidence="2 3">
    <name type="scientific">Crenobacter cavernae</name>
    <dbReference type="NCBI Taxonomy" id="2290923"/>
    <lineage>
        <taxon>Bacteria</taxon>
        <taxon>Pseudomonadati</taxon>
        <taxon>Pseudomonadota</taxon>
        <taxon>Betaproteobacteria</taxon>
        <taxon>Neisseriales</taxon>
        <taxon>Neisseriaceae</taxon>
        <taxon>Crenobacter</taxon>
    </lineage>
</organism>
<feature type="region of interest" description="Disordered" evidence="1">
    <location>
        <begin position="65"/>
        <end position="98"/>
    </location>
</feature>
<proteinExistence type="predicted"/>
<evidence type="ECO:0000313" key="3">
    <source>
        <dbReference type="Proteomes" id="UP000290682"/>
    </source>
</evidence>
<dbReference type="Proteomes" id="UP000290682">
    <property type="component" value="Unassembled WGS sequence"/>
</dbReference>
<sequence length="171" mass="17671">MRGPLKWALAATLAATVYVLFFDDGGETTDADTGLAVAPRAAGARKASAPAAWLSQAAAQEPVNLFAAQDWTPPPPPPPPAPKGPPPKSVAPPLPFSVSGDWRENGERVVFVGAGPLTIPLCARCKVRDAVHPGETLGGVYKLVALTPDGAQFIHLPTAMQQTLPLPSAGQ</sequence>
<evidence type="ECO:0000313" key="2">
    <source>
        <dbReference type="EMBL" id="RXZ43209.1"/>
    </source>
</evidence>
<comment type="caution">
    <text evidence="2">The sequence shown here is derived from an EMBL/GenBank/DDBJ whole genome shotgun (WGS) entry which is preliminary data.</text>
</comment>
<evidence type="ECO:0000256" key="1">
    <source>
        <dbReference type="SAM" id="MobiDB-lite"/>
    </source>
</evidence>
<accession>A0ABY0FEA6</accession>
<gene>
    <name evidence="2" type="ORF">EBB06_10605</name>
</gene>